<keyword evidence="4" id="KW-1185">Reference proteome</keyword>
<dbReference type="Pfam" id="PF00144">
    <property type="entry name" value="Beta-lactamase"/>
    <property type="match status" value="1"/>
</dbReference>
<reference evidence="4" key="1">
    <citation type="journal article" date="2019" name="Int. J. Syst. Evol. Microbiol.">
        <title>The Global Catalogue of Microorganisms (GCM) 10K type strain sequencing project: providing services to taxonomists for standard genome sequencing and annotation.</title>
        <authorList>
            <consortium name="The Broad Institute Genomics Platform"/>
            <consortium name="The Broad Institute Genome Sequencing Center for Infectious Disease"/>
            <person name="Wu L."/>
            <person name="Ma J."/>
        </authorList>
    </citation>
    <scope>NUCLEOTIDE SEQUENCE [LARGE SCALE GENOMIC DNA]</scope>
    <source>
        <strain evidence="4">JCM 12165</strain>
    </source>
</reference>
<accession>A0ABW4FIK7</accession>
<gene>
    <name evidence="3" type="ORF">ACFSCY_13470</name>
</gene>
<protein>
    <submittedName>
        <fullName evidence="3">Serine hydrolase domain-containing protein</fullName>
        <ecNumber evidence="3">3.-.-.-</ecNumber>
    </submittedName>
</protein>
<organism evidence="3 4">
    <name type="scientific">Pseudonocardia aurantiaca</name>
    <dbReference type="NCBI Taxonomy" id="75290"/>
    <lineage>
        <taxon>Bacteria</taxon>
        <taxon>Bacillati</taxon>
        <taxon>Actinomycetota</taxon>
        <taxon>Actinomycetes</taxon>
        <taxon>Pseudonocardiales</taxon>
        <taxon>Pseudonocardiaceae</taxon>
        <taxon>Pseudonocardia</taxon>
    </lineage>
</organism>
<name>A0ABW4FIK7_9PSEU</name>
<dbReference type="Gene3D" id="3.40.710.10">
    <property type="entry name" value="DD-peptidase/beta-lactamase superfamily"/>
    <property type="match status" value="1"/>
</dbReference>
<evidence type="ECO:0000259" key="2">
    <source>
        <dbReference type="Pfam" id="PF00144"/>
    </source>
</evidence>
<feature type="chain" id="PRO_5046715270" evidence="1">
    <location>
        <begin position="27"/>
        <end position="376"/>
    </location>
</feature>
<evidence type="ECO:0000313" key="4">
    <source>
        <dbReference type="Proteomes" id="UP001597145"/>
    </source>
</evidence>
<comment type="caution">
    <text evidence="3">The sequence shown here is derived from an EMBL/GenBank/DDBJ whole genome shotgun (WGS) entry which is preliminary data.</text>
</comment>
<dbReference type="PANTHER" id="PTHR46825">
    <property type="entry name" value="D-ALANYL-D-ALANINE-CARBOXYPEPTIDASE/ENDOPEPTIDASE AMPH"/>
    <property type="match status" value="1"/>
</dbReference>
<keyword evidence="1" id="KW-0732">Signal</keyword>
<dbReference type="InterPro" id="IPR050491">
    <property type="entry name" value="AmpC-like"/>
</dbReference>
<proteinExistence type="predicted"/>
<dbReference type="EMBL" id="JBHUCP010000008">
    <property type="protein sequence ID" value="MFD1530454.1"/>
    <property type="molecule type" value="Genomic_DNA"/>
</dbReference>
<keyword evidence="3" id="KW-0378">Hydrolase</keyword>
<dbReference type="InterPro" id="IPR001466">
    <property type="entry name" value="Beta-lactam-related"/>
</dbReference>
<dbReference type="RefSeq" id="WP_343987695.1">
    <property type="nucleotide sequence ID" value="NZ_BAAAJG010000029.1"/>
</dbReference>
<dbReference type="GO" id="GO:0016787">
    <property type="term" value="F:hydrolase activity"/>
    <property type="evidence" value="ECO:0007669"/>
    <property type="project" value="UniProtKB-KW"/>
</dbReference>
<feature type="signal peptide" evidence="1">
    <location>
        <begin position="1"/>
        <end position="26"/>
    </location>
</feature>
<dbReference type="PANTHER" id="PTHR46825:SF7">
    <property type="entry name" value="D-ALANYL-D-ALANINE CARBOXYPEPTIDASE"/>
    <property type="match status" value="1"/>
</dbReference>
<dbReference type="Proteomes" id="UP001597145">
    <property type="component" value="Unassembled WGS sequence"/>
</dbReference>
<dbReference type="InterPro" id="IPR012338">
    <property type="entry name" value="Beta-lactam/transpept-like"/>
</dbReference>
<evidence type="ECO:0000256" key="1">
    <source>
        <dbReference type="SAM" id="SignalP"/>
    </source>
</evidence>
<dbReference type="SUPFAM" id="SSF56601">
    <property type="entry name" value="beta-lactamase/transpeptidase-like"/>
    <property type="match status" value="1"/>
</dbReference>
<dbReference type="EC" id="3.-.-.-" evidence="3"/>
<sequence length="376" mass="40505">MRSTTAALGLAVAVVFALGFTVPACALPVPDPFPRADLQSGLNRLVDSGSASAALLRIQQGNDEWAAQAGANQLSSDVPPSPSSRFRIGSVTKTFVATVVLQLVDEGRLALDDPIDRHLPGVVPNGRAITVRQILNHTSGIYDYAHERDWSTNRWRGDARFRTYRPQELLDVAFAQPPYFPPGQGWHYSNTNYIVAALLIERLTGRPYGVEITERILRPLRLNQTSVPGTDPSVPEPHAHGYTEVEGEGWADATEMNPSLDWAAGEMISTTTDLNRFLHALLGGELLGPATLGAMRETVETGAGFRYGLGLQEFDLPCGTTIVGHSGQLLGYLTYVTAAPDGRQVTLSYNPYREQASTADSVLGLLATAQCGPPSP</sequence>
<evidence type="ECO:0000313" key="3">
    <source>
        <dbReference type="EMBL" id="MFD1530454.1"/>
    </source>
</evidence>
<feature type="domain" description="Beta-lactamase-related" evidence="2">
    <location>
        <begin position="46"/>
        <end position="342"/>
    </location>
</feature>